<gene>
    <name evidence="1" type="ORF">SOP96_08590</name>
</gene>
<sequence>MPIIRYSGQKSKTLEEFYQELTGEDSTYTENETGKAMLEFISMVNQTFTKTILYGVTSHYRLVIQATDNWEDDWYVTVYSLGDKRFYFEYRMPKEQSPWNYAIVKGKANTIDEAKDFLIISMTESKGWTNNKELKKLYDQLKGRNTQNKNFTLWLEFEEADPANWDKENEFCNIHVDMEDGRHYGLNVWTYKFLEKAVGEDKKTGQNLNGLYQRPPDLFVKELTRACIQKTIDDLLTIDDLEKVLNPSICKK</sequence>
<comment type="caution">
    <text evidence="1">The sequence shown here is derived from an EMBL/GenBank/DDBJ whole genome shotgun (WGS) entry which is preliminary data.</text>
</comment>
<dbReference type="RefSeq" id="WP_326320569.1">
    <property type="nucleotide sequence ID" value="NZ_JAYLAA010000034.1"/>
</dbReference>
<evidence type="ECO:0000313" key="1">
    <source>
        <dbReference type="EMBL" id="MEC3875764.1"/>
    </source>
</evidence>
<proteinExistence type="predicted"/>
<organism evidence="1 2">
    <name type="scientific">Chryseobacterium salviniae</name>
    <dbReference type="NCBI Taxonomy" id="3101750"/>
    <lineage>
        <taxon>Bacteria</taxon>
        <taxon>Pseudomonadati</taxon>
        <taxon>Bacteroidota</taxon>
        <taxon>Flavobacteriia</taxon>
        <taxon>Flavobacteriales</taxon>
        <taxon>Weeksellaceae</taxon>
        <taxon>Chryseobacterium group</taxon>
        <taxon>Chryseobacterium</taxon>
    </lineage>
</organism>
<dbReference type="Proteomes" id="UP001348397">
    <property type="component" value="Unassembled WGS sequence"/>
</dbReference>
<keyword evidence="2" id="KW-1185">Reference proteome</keyword>
<reference evidence="1 2" key="1">
    <citation type="submission" date="2024-01" db="EMBL/GenBank/DDBJ databases">
        <title>Chryseobacterium sp. T9W2-O.</title>
        <authorList>
            <person name="Maltman C."/>
        </authorList>
    </citation>
    <scope>NUCLEOTIDE SEQUENCE [LARGE SCALE GENOMIC DNA]</scope>
    <source>
        <strain evidence="1 2">T9W2-O</strain>
    </source>
</reference>
<dbReference type="EMBL" id="JAYLAA010000034">
    <property type="protein sequence ID" value="MEC3875764.1"/>
    <property type="molecule type" value="Genomic_DNA"/>
</dbReference>
<evidence type="ECO:0000313" key="2">
    <source>
        <dbReference type="Proteomes" id="UP001348397"/>
    </source>
</evidence>
<protein>
    <submittedName>
        <fullName evidence="1">Uncharacterized protein</fullName>
    </submittedName>
</protein>
<accession>A0ABU6HRR9</accession>
<name>A0ABU6HRR9_9FLAO</name>